<dbReference type="OrthoDB" id="4965457at2"/>
<dbReference type="RefSeq" id="WP_121892763.1">
    <property type="nucleotide sequence ID" value="NZ_PENI01000022.1"/>
</dbReference>
<feature type="transmembrane region" description="Helical" evidence="1">
    <location>
        <begin position="87"/>
        <end position="108"/>
    </location>
</feature>
<dbReference type="Pfam" id="PF23866">
    <property type="entry name" value="DUF7224"/>
    <property type="match status" value="1"/>
</dbReference>
<feature type="transmembrane region" description="Helical" evidence="1">
    <location>
        <begin position="148"/>
        <end position="172"/>
    </location>
</feature>
<evidence type="ECO:0000313" key="4">
    <source>
        <dbReference type="Proteomes" id="UP000270471"/>
    </source>
</evidence>
<reference evidence="3 4" key="1">
    <citation type="submission" date="2017-11" db="EMBL/GenBank/DDBJ databases">
        <title>Draft genome of actinobacteria isolated from guarana (Paullinia cupana (Mart.) Ducke.</title>
        <authorList>
            <person name="Siqueira K.A."/>
            <person name="Liotti R.G."/>
            <person name="Mendes T.A.O."/>
            <person name="Soares M.A."/>
        </authorList>
    </citation>
    <scope>NUCLEOTIDE SEQUENCE [LARGE SCALE GENOMIC DNA]</scope>
    <source>
        <strain evidence="3 4">193</strain>
    </source>
</reference>
<accession>A0A3M0I178</accession>
<dbReference type="EMBL" id="PENI01000022">
    <property type="protein sequence ID" value="RMB82544.1"/>
    <property type="molecule type" value="Genomic_DNA"/>
</dbReference>
<feature type="transmembrane region" description="Helical" evidence="1">
    <location>
        <begin position="120"/>
        <end position="141"/>
    </location>
</feature>
<evidence type="ECO:0000256" key="1">
    <source>
        <dbReference type="SAM" id="Phobius"/>
    </source>
</evidence>
<dbReference type="AlphaFoldDB" id="A0A3M0I178"/>
<feature type="transmembrane region" description="Helical" evidence="1">
    <location>
        <begin position="43"/>
        <end position="66"/>
    </location>
</feature>
<evidence type="ECO:0000259" key="2">
    <source>
        <dbReference type="Pfam" id="PF23866"/>
    </source>
</evidence>
<keyword evidence="1" id="KW-0472">Membrane</keyword>
<comment type="caution">
    <text evidence="3">The sequence shown here is derived from an EMBL/GenBank/DDBJ whole genome shotgun (WGS) entry which is preliminary data.</text>
</comment>
<proteinExistence type="predicted"/>
<feature type="domain" description="DUF7224" evidence="2">
    <location>
        <begin position="264"/>
        <end position="394"/>
    </location>
</feature>
<feature type="transmembrane region" description="Helical" evidence="1">
    <location>
        <begin position="222"/>
        <end position="240"/>
    </location>
</feature>
<dbReference type="Proteomes" id="UP000270471">
    <property type="component" value="Unassembled WGS sequence"/>
</dbReference>
<dbReference type="InterPro" id="IPR055648">
    <property type="entry name" value="DUF7224"/>
</dbReference>
<sequence>MPWRTVLRVSIAPRIGILLILWLLAYSGNVTELVTDGYWESVAAHSTFLLVWTAPAVAACAAWEGLRVRRSRALQGAPVRTFSRVSLAVLTPTLVLGVLAVALSLGLLLPQAAGSPGRSAVAVIGMELLVVAAHTAVGYVIGLNLPRLLAVPVALVGSFVWMAYPAALNVFWVRQLNGTNLAECCELDQVAAPRSILAPALVSIGLLLAARLVTVRQRGLRILAPVVLAVVVTVAAWIVHPLGYSAAASRPTTLRTCSDTRPRVCLWPEQEHAAADIVEWATDAHTRLAALGVTTAPELSPWTSMPASDDIRALVAQSALPQGTPACATYGDWPGSDASGPLDAWLTLTAGVDSQVVASRYVPENVEVATRVLERPRSAQLAWFQRNARTLTRCDLRPVLDPARY</sequence>
<protein>
    <recommendedName>
        <fullName evidence="2">DUF7224 domain-containing protein</fullName>
    </recommendedName>
</protein>
<evidence type="ECO:0000313" key="3">
    <source>
        <dbReference type="EMBL" id="RMB82544.1"/>
    </source>
</evidence>
<keyword evidence="1" id="KW-0812">Transmembrane</keyword>
<feature type="transmembrane region" description="Helical" evidence="1">
    <location>
        <begin position="192"/>
        <end position="210"/>
    </location>
</feature>
<organism evidence="3 4">
    <name type="scientific">Streptomyces shenzhenensis</name>
    <dbReference type="NCBI Taxonomy" id="943815"/>
    <lineage>
        <taxon>Bacteria</taxon>
        <taxon>Bacillati</taxon>
        <taxon>Actinomycetota</taxon>
        <taxon>Actinomycetes</taxon>
        <taxon>Kitasatosporales</taxon>
        <taxon>Streptomycetaceae</taxon>
        <taxon>Streptomyces</taxon>
    </lineage>
</organism>
<name>A0A3M0I178_9ACTN</name>
<gene>
    <name evidence="3" type="ORF">CTZ28_29305</name>
</gene>
<keyword evidence="4" id="KW-1185">Reference proteome</keyword>
<keyword evidence="1" id="KW-1133">Transmembrane helix</keyword>